<proteinExistence type="predicted"/>
<feature type="region of interest" description="Disordered" evidence="2">
    <location>
        <begin position="320"/>
        <end position="403"/>
    </location>
</feature>
<dbReference type="InterPro" id="IPR028168">
    <property type="entry name" value="KASH5_CC"/>
</dbReference>
<accession>A0A8M1KRM7</accession>
<name>A0A8M1KRM7_CLUHA</name>
<evidence type="ECO:0000259" key="3">
    <source>
        <dbReference type="Pfam" id="PF14662"/>
    </source>
</evidence>
<feature type="compositionally biased region" description="Polar residues" evidence="2">
    <location>
        <begin position="596"/>
        <end position="624"/>
    </location>
</feature>
<evidence type="ECO:0000313" key="5">
    <source>
        <dbReference type="RefSeq" id="XP_042566711.1"/>
    </source>
</evidence>
<keyword evidence="1" id="KW-0175">Coiled coil</keyword>
<dbReference type="Proteomes" id="UP000515152">
    <property type="component" value="Chromosome 20"/>
</dbReference>
<dbReference type="AlphaFoldDB" id="A0A8M1KRM7"/>
<dbReference type="OrthoDB" id="10062605at2759"/>
<gene>
    <name evidence="5" type="primary">LOC116225162</name>
</gene>
<evidence type="ECO:0000256" key="1">
    <source>
        <dbReference type="SAM" id="Coils"/>
    </source>
</evidence>
<evidence type="ECO:0000313" key="4">
    <source>
        <dbReference type="Proteomes" id="UP000515152"/>
    </source>
</evidence>
<keyword evidence="4" id="KW-1185">Reference proteome</keyword>
<feature type="compositionally biased region" description="Polar residues" evidence="2">
    <location>
        <begin position="325"/>
        <end position="338"/>
    </location>
</feature>
<dbReference type="KEGG" id="char:116225162"/>
<evidence type="ECO:0000256" key="2">
    <source>
        <dbReference type="SAM" id="MobiDB-lite"/>
    </source>
</evidence>
<feature type="region of interest" description="Disordered" evidence="2">
    <location>
        <begin position="475"/>
        <end position="508"/>
    </location>
</feature>
<dbReference type="Pfam" id="PF14662">
    <property type="entry name" value="KASH_CCD"/>
    <property type="match status" value="1"/>
</dbReference>
<feature type="region of interest" description="Disordered" evidence="2">
    <location>
        <begin position="589"/>
        <end position="624"/>
    </location>
</feature>
<feature type="domain" description="KASH5-like coiled-coil" evidence="3">
    <location>
        <begin position="2"/>
        <end position="109"/>
    </location>
</feature>
<dbReference type="GeneID" id="116225162"/>
<protein>
    <submittedName>
        <fullName evidence="5">Uncharacterized protein LOC116225162</fullName>
    </submittedName>
</protein>
<sequence length="624" mass="69148">MRAVAHGDDLNLQLTMEMTELRTKLASAQLAAVRAQSLAEELDEVRQALRESQDQERVTHAAISSLVKENENLKAQLNAIEEKNERWSLERSMAEEQLNKLRKANAHIKGLQAELLRLQEQSCKTLLRLESHSLCNPLRRGGTIPNHHSLQQELQNLQTGGVVEEGGASDLHPTLRNIIHRIKAYETDATESMPDAGELNSLQCLQETSSSKQQLINLLRNVEQQQRALWAGHVEGVERRAPEVHCSALTSRGLCASTHTVLEAELEHTHTALEHTQTALIHFRTQVHQLEAELRTGRQLHTHFTCTDTHKCAHTHTCAHTDTASPGSQTSHTATPGAQTPQTSQTLQTQTLQTQTSETGTQTLQTQTSQTQTPETGTQTLQTQTSQTQTPETGTQTLQTQPLQTQTLQTQTLQTQIPETGTQTLQTQTLQTQIPETETQTLQTQTLQTQTSETGTQTLQTQIPETGTQTLQTQTLQTQTPDTGTQTLQTETPDTGTQTLQTETSETGSQTLQKAGWPKDAALATELSGVSVATAVDGRVGVVSHVAVDVLLDFLQRMEAMVGRALQAAQRLTEGGRRVGEVRRRMEELKHKNHMTQRNQSQDNMTQRNQSEDNMTQCSRFLLD</sequence>
<feature type="compositionally biased region" description="Low complexity" evidence="2">
    <location>
        <begin position="339"/>
        <end position="403"/>
    </location>
</feature>
<organism evidence="4 5">
    <name type="scientific">Clupea harengus</name>
    <name type="common">Atlantic herring</name>
    <dbReference type="NCBI Taxonomy" id="7950"/>
    <lineage>
        <taxon>Eukaryota</taxon>
        <taxon>Metazoa</taxon>
        <taxon>Chordata</taxon>
        <taxon>Craniata</taxon>
        <taxon>Vertebrata</taxon>
        <taxon>Euteleostomi</taxon>
        <taxon>Actinopterygii</taxon>
        <taxon>Neopterygii</taxon>
        <taxon>Teleostei</taxon>
        <taxon>Clupei</taxon>
        <taxon>Clupeiformes</taxon>
        <taxon>Clupeoidei</taxon>
        <taxon>Clupeidae</taxon>
        <taxon>Clupea</taxon>
    </lineage>
</organism>
<reference evidence="5" key="1">
    <citation type="submission" date="2025-08" db="UniProtKB">
        <authorList>
            <consortium name="RefSeq"/>
        </authorList>
    </citation>
    <scope>IDENTIFICATION</scope>
</reference>
<feature type="coiled-coil region" evidence="1">
    <location>
        <begin position="35"/>
        <end position="121"/>
    </location>
</feature>
<dbReference type="RefSeq" id="XP_042566711.1">
    <property type="nucleotide sequence ID" value="XM_042710777.1"/>
</dbReference>